<evidence type="ECO:0000313" key="4">
    <source>
        <dbReference type="Proteomes" id="UP001589795"/>
    </source>
</evidence>
<proteinExistence type="predicted"/>
<dbReference type="PANTHER" id="PTHR46797">
    <property type="entry name" value="HTH-TYPE TRANSCRIPTIONAL REGULATOR"/>
    <property type="match status" value="1"/>
</dbReference>
<evidence type="ECO:0000259" key="2">
    <source>
        <dbReference type="PROSITE" id="PS50943"/>
    </source>
</evidence>
<feature type="domain" description="HTH cro/C1-type" evidence="2">
    <location>
        <begin position="11"/>
        <end position="65"/>
    </location>
</feature>
<dbReference type="Proteomes" id="UP001589795">
    <property type="component" value="Unassembled WGS sequence"/>
</dbReference>
<name>A0ABV6CKX3_9RHOB</name>
<dbReference type="PANTHER" id="PTHR46797:SF1">
    <property type="entry name" value="METHYLPHOSPHONATE SYNTHASE"/>
    <property type="match status" value="1"/>
</dbReference>
<dbReference type="RefSeq" id="WP_322630178.1">
    <property type="nucleotide sequence ID" value="NZ_JAOTBE010000008.1"/>
</dbReference>
<sequence length="97" mass="10900">MPVVEKFGRNVRAARHAAGFSQEELAHRSGLHRTYIGGIERGERNPSLENIVALAIGLGCSAPDLRMKCQSWCRTHDICWRLEAVQRRFGKVIENGI</sequence>
<dbReference type="EMBL" id="JBHLWQ010000050">
    <property type="protein sequence ID" value="MFC0199613.1"/>
    <property type="molecule type" value="Genomic_DNA"/>
</dbReference>
<dbReference type="SUPFAM" id="SSF47413">
    <property type="entry name" value="lambda repressor-like DNA-binding domains"/>
    <property type="match status" value="1"/>
</dbReference>
<gene>
    <name evidence="3" type="ORF">ACFFIZ_04620</name>
</gene>
<organism evidence="3 4">
    <name type="scientific">Paracoccus rhizosphaerae</name>
    <dbReference type="NCBI Taxonomy" id="1133347"/>
    <lineage>
        <taxon>Bacteria</taxon>
        <taxon>Pseudomonadati</taxon>
        <taxon>Pseudomonadota</taxon>
        <taxon>Alphaproteobacteria</taxon>
        <taxon>Rhodobacterales</taxon>
        <taxon>Paracoccaceae</taxon>
        <taxon>Paracoccus</taxon>
    </lineage>
</organism>
<dbReference type="CDD" id="cd00093">
    <property type="entry name" value="HTH_XRE"/>
    <property type="match status" value="1"/>
</dbReference>
<accession>A0ABV6CKX3</accession>
<dbReference type="InterPro" id="IPR010982">
    <property type="entry name" value="Lambda_DNA-bd_dom_sf"/>
</dbReference>
<dbReference type="Pfam" id="PF01381">
    <property type="entry name" value="HTH_3"/>
    <property type="match status" value="1"/>
</dbReference>
<dbReference type="Gene3D" id="1.10.260.40">
    <property type="entry name" value="lambda repressor-like DNA-binding domains"/>
    <property type="match status" value="1"/>
</dbReference>
<dbReference type="PROSITE" id="PS50943">
    <property type="entry name" value="HTH_CROC1"/>
    <property type="match status" value="1"/>
</dbReference>
<dbReference type="InterPro" id="IPR001387">
    <property type="entry name" value="Cro/C1-type_HTH"/>
</dbReference>
<evidence type="ECO:0000313" key="3">
    <source>
        <dbReference type="EMBL" id="MFC0199613.1"/>
    </source>
</evidence>
<comment type="caution">
    <text evidence="3">The sequence shown here is derived from an EMBL/GenBank/DDBJ whole genome shotgun (WGS) entry which is preliminary data.</text>
</comment>
<dbReference type="InterPro" id="IPR050807">
    <property type="entry name" value="TransReg_Diox_bact_type"/>
</dbReference>
<keyword evidence="4" id="KW-1185">Reference proteome</keyword>
<dbReference type="SMART" id="SM00530">
    <property type="entry name" value="HTH_XRE"/>
    <property type="match status" value="1"/>
</dbReference>
<protein>
    <submittedName>
        <fullName evidence="3">Helix-turn-helix domain-containing protein</fullName>
    </submittedName>
</protein>
<evidence type="ECO:0000256" key="1">
    <source>
        <dbReference type="ARBA" id="ARBA00023125"/>
    </source>
</evidence>
<keyword evidence="1" id="KW-0238">DNA-binding</keyword>
<reference evidence="3 4" key="1">
    <citation type="submission" date="2024-09" db="EMBL/GenBank/DDBJ databases">
        <authorList>
            <person name="Sun Q."/>
            <person name="Mori K."/>
        </authorList>
    </citation>
    <scope>NUCLEOTIDE SEQUENCE [LARGE SCALE GENOMIC DNA]</scope>
    <source>
        <strain evidence="3 4">CCM 7904</strain>
    </source>
</reference>